<evidence type="ECO:0000313" key="2">
    <source>
        <dbReference type="EMBL" id="MXQ54824.1"/>
    </source>
</evidence>
<dbReference type="Proteomes" id="UP000430692">
    <property type="component" value="Unassembled WGS sequence"/>
</dbReference>
<organism evidence="2 3">
    <name type="scientific">Shimazuella alba</name>
    <dbReference type="NCBI Taxonomy" id="2690964"/>
    <lineage>
        <taxon>Bacteria</taxon>
        <taxon>Bacillati</taxon>
        <taxon>Bacillota</taxon>
        <taxon>Bacilli</taxon>
        <taxon>Bacillales</taxon>
        <taxon>Thermoactinomycetaceae</taxon>
        <taxon>Shimazuella</taxon>
    </lineage>
</organism>
<keyword evidence="3" id="KW-1185">Reference proteome</keyword>
<accession>A0A6I4W223</accession>
<feature type="domain" description="DUF3885" evidence="1">
    <location>
        <begin position="3"/>
        <end position="76"/>
    </location>
</feature>
<dbReference type="Pfam" id="PF13021">
    <property type="entry name" value="DUF3885"/>
    <property type="match status" value="1"/>
</dbReference>
<name>A0A6I4W223_9BACL</name>
<dbReference type="AlphaFoldDB" id="A0A6I4W223"/>
<proteinExistence type="predicted"/>
<comment type="caution">
    <text evidence="2">The sequence shown here is derived from an EMBL/GenBank/DDBJ whole genome shotgun (WGS) entry which is preliminary data.</text>
</comment>
<protein>
    <recommendedName>
        <fullName evidence="1">DUF3885 domain-containing protein</fullName>
    </recommendedName>
</protein>
<gene>
    <name evidence="2" type="ORF">GSM42_14090</name>
</gene>
<dbReference type="EMBL" id="WUUL01000009">
    <property type="protein sequence ID" value="MXQ54824.1"/>
    <property type="molecule type" value="Genomic_DNA"/>
</dbReference>
<reference evidence="2 3" key="1">
    <citation type="submission" date="2019-12" db="EMBL/GenBank/DDBJ databases">
        <title>Whole-genome analyses of novel actinobacteria.</title>
        <authorList>
            <person name="Sahin N."/>
            <person name="Saygin H."/>
        </authorList>
    </citation>
    <scope>NUCLEOTIDE SEQUENCE [LARGE SCALE GENOMIC DNA]</scope>
    <source>
        <strain evidence="2 3">KC615</strain>
    </source>
</reference>
<dbReference type="InterPro" id="IPR024976">
    <property type="entry name" value="DUF3885"/>
</dbReference>
<sequence length="84" mass="10364">MFYDRAIKLFRTIFHTGDDLVVVINVYQEKKKQLKKTNIYNKYVTNRAVRFTFSHYQMPFMFDETEEEILTHQFVMLLLHLRRN</sequence>
<evidence type="ECO:0000259" key="1">
    <source>
        <dbReference type="Pfam" id="PF13021"/>
    </source>
</evidence>
<evidence type="ECO:0000313" key="3">
    <source>
        <dbReference type="Proteomes" id="UP000430692"/>
    </source>
</evidence>